<feature type="region of interest" description="Disordered" evidence="1">
    <location>
        <begin position="26"/>
        <end position="48"/>
    </location>
</feature>
<name>A0ABR7NNE1_9FIRM</name>
<evidence type="ECO:0000256" key="1">
    <source>
        <dbReference type="SAM" id="MobiDB-lite"/>
    </source>
</evidence>
<organism evidence="3 4">
    <name type="scientific">Yanshouia hominis</name>
    <dbReference type="NCBI Taxonomy" id="2763673"/>
    <lineage>
        <taxon>Bacteria</taxon>
        <taxon>Bacillati</taxon>
        <taxon>Bacillota</taxon>
        <taxon>Clostridia</taxon>
        <taxon>Eubacteriales</taxon>
        <taxon>Oscillospiraceae</taxon>
        <taxon>Yanshouia</taxon>
    </lineage>
</organism>
<feature type="chain" id="PRO_5045635863" evidence="2">
    <location>
        <begin position="30"/>
        <end position="360"/>
    </location>
</feature>
<dbReference type="Proteomes" id="UP000658131">
    <property type="component" value="Unassembled WGS sequence"/>
</dbReference>
<feature type="compositionally biased region" description="Low complexity" evidence="1">
    <location>
        <begin position="26"/>
        <end position="40"/>
    </location>
</feature>
<dbReference type="Pfam" id="PF16868">
    <property type="entry name" value="NMT1_3"/>
    <property type="match status" value="1"/>
</dbReference>
<dbReference type="Gene3D" id="3.40.190.10">
    <property type="entry name" value="Periplasmic binding protein-like II"/>
    <property type="match status" value="2"/>
</dbReference>
<dbReference type="PANTHER" id="PTHR42941">
    <property type="entry name" value="SLL1037 PROTEIN"/>
    <property type="match status" value="1"/>
</dbReference>
<gene>
    <name evidence="3" type="ORF">H8717_15175</name>
</gene>
<evidence type="ECO:0000313" key="3">
    <source>
        <dbReference type="EMBL" id="MBC8577735.1"/>
    </source>
</evidence>
<dbReference type="RefSeq" id="WP_262401091.1">
    <property type="nucleotide sequence ID" value="NZ_JACRTB010000046.1"/>
</dbReference>
<dbReference type="PANTHER" id="PTHR42941:SF1">
    <property type="entry name" value="SLL1037 PROTEIN"/>
    <property type="match status" value="1"/>
</dbReference>
<dbReference type="CDD" id="cd13520">
    <property type="entry name" value="PBP2_TAXI_TRAP"/>
    <property type="match status" value="1"/>
</dbReference>
<accession>A0ABR7NNE1</accession>
<protein>
    <submittedName>
        <fullName evidence="3">TAXI family TRAP transporter solute-binding subunit</fullName>
    </submittedName>
</protein>
<feature type="signal peptide" evidence="2">
    <location>
        <begin position="1"/>
        <end position="29"/>
    </location>
</feature>
<dbReference type="EMBL" id="JACRTB010000046">
    <property type="protein sequence ID" value="MBC8577735.1"/>
    <property type="molecule type" value="Genomic_DNA"/>
</dbReference>
<dbReference type="SUPFAM" id="SSF53850">
    <property type="entry name" value="Periplasmic binding protein-like II"/>
    <property type="match status" value="1"/>
</dbReference>
<evidence type="ECO:0000256" key="2">
    <source>
        <dbReference type="SAM" id="SignalP"/>
    </source>
</evidence>
<sequence>MKKKMISILIALCLVLSLFGCGSSGTSSSESPASAIPSEAESSRQTENPLDLGDTFLTMLTGSTGGSYYPIGIIFSTLWNEHLGGAGLNVSGQASAGGVENLNMLRSGEADLGLAVSDFGYYAMTGTGTFDGQEQFPELRGICGLWPELVHFVVTEDSGIMDIQSAVGHRISVGGAGSGTAYNTPIIMNVLADAEIEKDWTPEYLAYSEASVAMQNGQVDGINITGGLPVSSVTELMAGNIGTKIISFSKEQCDLLNSLGYSQFGLYTIPANTYSNQPEEITTVGYKCELFTTADLDEEVVYQMTKTLFENMDEIRSSHNALSTIEAETCLQGLAEVPLHTGAVRYFKEIGVEIPEALLP</sequence>
<dbReference type="PROSITE" id="PS51257">
    <property type="entry name" value="PROKAR_LIPOPROTEIN"/>
    <property type="match status" value="1"/>
</dbReference>
<proteinExistence type="predicted"/>
<keyword evidence="2" id="KW-0732">Signal</keyword>
<reference evidence="3 4" key="1">
    <citation type="submission" date="2020-08" db="EMBL/GenBank/DDBJ databases">
        <title>Genome public.</title>
        <authorList>
            <person name="Liu C."/>
            <person name="Sun Q."/>
        </authorList>
    </citation>
    <scope>NUCLEOTIDE SEQUENCE [LARGE SCALE GENOMIC DNA]</scope>
    <source>
        <strain evidence="3 4">BX1</strain>
    </source>
</reference>
<dbReference type="NCBIfam" id="TIGR02122">
    <property type="entry name" value="TRAP_TAXI"/>
    <property type="match status" value="1"/>
</dbReference>
<evidence type="ECO:0000313" key="4">
    <source>
        <dbReference type="Proteomes" id="UP000658131"/>
    </source>
</evidence>
<dbReference type="InterPro" id="IPR011852">
    <property type="entry name" value="TRAP_TAXI"/>
</dbReference>
<comment type="caution">
    <text evidence="3">The sequence shown here is derived from an EMBL/GenBank/DDBJ whole genome shotgun (WGS) entry which is preliminary data.</text>
</comment>
<keyword evidence="4" id="KW-1185">Reference proteome</keyword>